<evidence type="ECO:0000256" key="11">
    <source>
        <dbReference type="ARBA" id="ARBA00023049"/>
    </source>
</evidence>
<keyword evidence="5 15" id="KW-0645">Protease</keyword>
<evidence type="ECO:0000256" key="12">
    <source>
        <dbReference type="ARBA" id="ARBA00023136"/>
    </source>
</evidence>
<dbReference type="InterPro" id="IPR044537">
    <property type="entry name" value="Rip2-like"/>
</dbReference>
<dbReference type="GO" id="GO:0005886">
    <property type="term" value="C:plasma membrane"/>
    <property type="evidence" value="ECO:0007669"/>
    <property type="project" value="UniProtKB-SubCell"/>
</dbReference>
<keyword evidence="4" id="KW-1003">Cell membrane</keyword>
<dbReference type="GO" id="GO:0006508">
    <property type="term" value="P:proteolysis"/>
    <property type="evidence" value="ECO:0007669"/>
    <property type="project" value="UniProtKB-KW"/>
</dbReference>
<feature type="transmembrane region" description="Helical" evidence="13">
    <location>
        <begin position="92"/>
        <end position="115"/>
    </location>
</feature>
<evidence type="ECO:0000256" key="5">
    <source>
        <dbReference type="ARBA" id="ARBA00022670"/>
    </source>
</evidence>
<evidence type="ECO:0000256" key="6">
    <source>
        <dbReference type="ARBA" id="ARBA00022692"/>
    </source>
</evidence>
<comment type="similarity">
    <text evidence="3">Belongs to the peptidase M50B family.</text>
</comment>
<feature type="domain" description="Peptidase M50" evidence="14">
    <location>
        <begin position="95"/>
        <end position="272"/>
    </location>
</feature>
<dbReference type="EMBL" id="CZBE01000001">
    <property type="protein sequence ID" value="CUP24936.1"/>
    <property type="molecule type" value="Genomic_DNA"/>
</dbReference>
<feature type="transmembrane region" description="Helical" evidence="13">
    <location>
        <begin position="287"/>
        <end position="306"/>
    </location>
</feature>
<evidence type="ECO:0000256" key="4">
    <source>
        <dbReference type="ARBA" id="ARBA00022475"/>
    </source>
</evidence>
<protein>
    <submittedName>
        <fullName evidence="15">Zn-dependent proteases</fullName>
    </submittedName>
</protein>
<dbReference type="GO" id="GO:0008237">
    <property type="term" value="F:metallopeptidase activity"/>
    <property type="evidence" value="ECO:0007669"/>
    <property type="project" value="UniProtKB-KW"/>
</dbReference>
<reference evidence="15 16" key="1">
    <citation type="submission" date="2015-09" db="EMBL/GenBank/DDBJ databases">
        <authorList>
            <consortium name="Pathogen Informatics"/>
        </authorList>
    </citation>
    <scope>NUCLEOTIDE SEQUENCE [LARGE SCALE GENOMIC DNA]</scope>
    <source>
        <strain evidence="15 16">2789STDY5834939</strain>
    </source>
</reference>
<name>A0A174LQC0_9FIRM</name>
<keyword evidence="11" id="KW-0482">Metalloprotease</keyword>
<comment type="subcellular location">
    <subcellularLocation>
        <location evidence="2">Cell membrane</location>
        <topology evidence="2">Multi-pass membrane protein</topology>
    </subcellularLocation>
</comment>
<dbReference type="InterPro" id="IPR008915">
    <property type="entry name" value="Peptidase_M50"/>
</dbReference>
<evidence type="ECO:0000256" key="8">
    <source>
        <dbReference type="ARBA" id="ARBA00022801"/>
    </source>
</evidence>
<dbReference type="Proteomes" id="UP000095765">
    <property type="component" value="Unassembled WGS sequence"/>
</dbReference>
<evidence type="ECO:0000256" key="9">
    <source>
        <dbReference type="ARBA" id="ARBA00022833"/>
    </source>
</evidence>
<dbReference type="PANTHER" id="PTHR35864:SF1">
    <property type="entry name" value="ZINC METALLOPROTEASE YWHC-RELATED"/>
    <property type="match status" value="1"/>
</dbReference>
<keyword evidence="7" id="KW-0479">Metal-binding</keyword>
<dbReference type="AlphaFoldDB" id="A0A174LQC0"/>
<evidence type="ECO:0000256" key="10">
    <source>
        <dbReference type="ARBA" id="ARBA00022989"/>
    </source>
</evidence>
<evidence type="ECO:0000256" key="7">
    <source>
        <dbReference type="ARBA" id="ARBA00022723"/>
    </source>
</evidence>
<dbReference type="Pfam" id="PF02163">
    <property type="entry name" value="Peptidase_M50"/>
    <property type="match status" value="1"/>
</dbReference>
<feature type="transmembrane region" description="Helical" evidence="13">
    <location>
        <begin position="173"/>
        <end position="204"/>
    </location>
</feature>
<evidence type="ECO:0000256" key="3">
    <source>
        <dbReference type="ARBA" id="ARBA00007931"/>
    </source>
</evidence>
<dbReference type="PANTHER" id="PTHR35864">
    <property type="entry name" value="ZINC METALLOPROTEASE MJ0611-RELATED"/>
    <property type="match status" value="1"/>
</dbReference>
<dbReference type="CDD" id="cd06158">
    <property type="entry name" value="S2P-M50_like_1"/>
    <property type="match status" value="1"/>
</dbReference>
<evidence type="ECO:0000256" key="13">
    <source>
        <dbReference type="SAM" id="Phobius"/>
    </source>
</evidence>
<gene>
    <name evidence="15" type="ORF">ERS852551_00225</name>
</gene>
<dbReference type="InterPro" id="IPR052348">
    <property type="entry name" value="Metallopeptidase_M50B"/>
</dbReference>
<comment type="cofactor">
    <cofactor evidence="1">
        <name>Zn(2+)</name>
        <dbReference type="ChEBI" id="CHEBI:29105"/>
    </cofactor>
</comment>
<keyword evidence="12 13" id="KW-0472">Membrane</keyword>
<dbReference type="OrthoDB" id="9800627at2"/>
<sequence>MPFNLFPILWRLLLLRMNKLLNFHYFFRNFTCNSPKIFILTARRADFGRIRLYFTSGIGIIIHDHYHYEGWGAGYILSRKGADMGIFDMQTFFVTLIVLVTSLPAHEFAHAWMAYKLGDDTAARQGRLDLNPLRHLDPIGALMLILTQRFGWAKPVPVDPRRFDRRISMRAGMALTSLAGPAANVILALLSLLAAKILMVVILVTNTGGALAILEWVFITMASINVSLAVFNLLPVPPLDGFSILTFFVPAKWEYKVRQYQQVIYIVLLVLVVSGALNVPLMFLSNLLFKGLNFLTGFVNVIAGMIL</sequence>
<keyword evidence="6 13" id="KW-0812">Transmembrane</keyword>
<evidence type="ECO:0000256" key="1">
    <source>
        <dbReference type="ARBA" id="ARBA00001947"/>
    </source>
</evidence>
<feature type="transmembrane region" description="Helical" evidence="13">
    <location>
        <begin position="263"/>
        <end position="281"/>
    </location>
</feature>
<proteinExistence type="inferred from homology"/>
<evidence type="ECO:0000313" key="15">
    <source>
        <dbReference type="EMBL" id="CUP24936.1"/>
    </source>
</evidence>
<evidence type="ECO:0000313" key="16">
    <source>
        <dbReference type="Proteomes" id="UP000095765"/>
    </source>
</evidence>
<keyword evidence="8" id="KW-0378">Hydrolase</keyword>
<keyword evidence="10 13" id="KW-1133">Transmembrane helix</keyword>
<dbReference type="GO" id="GO:0046872">
    <property type="term" value="F:metal ion binding"/>
    <property type="evidence" value="ECO:0007669"/>
    <property type="project" value="UniProtKB-KW"/>
</dbReference>
<evidence type="ECO:0000259" key="14">
    <source>
        <dbReference type="Pfam" id="PF02163"/>
    </source>
</evidence>
<evidence type="ECO:0000256" key="2">
    <source>
        <dbReference type="ARBA" id="ARBA00004651"/>
    </source>
</evidence>
<keyword evidence="9" id="KW-0862">Zinc</keyword>
<accession>A0A174LQC0</accession>
<organism evidence="15 16">
    <name type="scientific">Anaerotruncus colihominis</name>
    <dbReference type="NCBI Taxonomy" id="169435"/>
    <lineage>
        <taxon>Bacteria</taxon>
        <taxon>Bacillati</taxon>
        <taxon>Bacillota</taxon>
        <taxon>Clostridia</taxon>
        <taxon>Eubacteriales</taxon>
        <taxon>Oscillospiraceae</taxon>
        <taxon>Anaerotruncus</taxon>
    </lineage>
</organism>